<dbReference type="Proteomes" id="UP000323386">
    <property type="component" value="Unassembled WGS sequence"/>
</dbReference>
<organism evidence="2 3">
    <name type="scientific">Pseudozyma flocculosa</name>
    <dbReference type="NCBI Taxonomy" id="84751"/>
    <lineage>
        <taxon>Eukaryota</taxon>
        <taxon>Fungi</taxon>
        <taxon>Dikarya</taxon>
        <taxon>Basidiomycota</taxon>
        <taxon>Ustilaginomycotina</taxon>
        <taxon>Ustilaginomycetes</taxon>
        <taxon>Ustilaginales</taxon>
        <taxon>Ustilaginaceae</taxon>
        <taxon>Pseudozyma</taxon>
    </lineage>
</organism>
<reference evidence="2 3" key="1">
    <citation type="submission" date="2018-03" db="EMBL/GenBank/DDBJ databases">
        <authorList>
            <person name="Guldener U."/>
        </authorList>
    </citation>
    <scope>NUCLEOTIDE SEQUENCE [LARGE SCALE GENOMIC DNA]</scope>
    <source>
        <strain evidence="2 3">DAOM196992</strain>
    </source>
</reference>
<name>A0A5C3FCA4_9BASI</name>
<evidence type="ECO:0000313" key="2">
    <source>
        <dbReference type="EMBL" id="SPO41257.1"/>
    </source>
</evidence>
<keyword evidence="3" id="KW-1185">Reference proteome</keyword>
<feature type="region of interest" description="Disordered" evidence="1">
    <location>
        <begin position="155"/>
        <end position="177"/>
    </location>
</feature>
<feature type="compositionally biased region" description="Basic residues" evidence="1">
    <location>
        <begin position="162"/>
        <end position="172"/>
    </location>
</feature>
<dbReference type="AlphaFoldDB" id="A0A5C3FCA4"/>
<gene>
    <name evidence="2" type="ORF">PSFLO_06739</name>
</gene>
<evidence type="ECO:0000256" key="1">
    <source>
        <dbReference type="SAM" id="MobiDB-lite"/>
    </source>
</evidence>
<proteinExistence type="predicted"/>
<sequence length="218" mass="23737">MAATVCARRDRQGSRGARPLSHSPDATARDPELPMEVSHLLVARLVYNGGTTAAKQVSASSLVAGSGHRLTAQAASNPMVTVRLPSRRFPPPPPPPPPLFPHPPLFHDRSKPEHLIEPQLSREQVLHPPPLYFMGMPLFVARAGTWCRVFAPAGERGQEKKPQHHAASRHVTSRAEADIATDAPAEPWHSPAALGTTCDVRSNFKIDLLYLLLLLLLP</sequence>
<feature type="region of interest" description="Disordered" evidence="1">
    <location>
        <begin position="1"/>
        <end position="32"/>
    </location>
</feature>
<protein>
    <submittedName>
        <fullName evidence="2">Uncharacterized protein</fullName>
    </submittedName>
</protein>
<dbReference type="EMBL" id="OOIP01000026">
    <property type="protein sequence ID" value="SPO41257.1"/>
    <property type="molecule type" value="Genomic_DNA"/>
</dbReference>
<accession>A0A5C3FCA4</accession>
<evidence type="ECO:0000313" key="3">
    <source>
        <dbReference type="Proteomes" id="UP000323386"/>
    </source>
</evidence>